<feature type="signal peptide" evidence="1">
    <location>
        <begin position="1"/>
        <end position="22"/>
    </location>
</feature>
<gene>
    <name evidence="2" type="ORF">GKE01_13875</name>
</gene>
<reference evidence="2" key="1">
    <citation type="journal article" date="2019" name="Nat. Med.">
        <title>A library of human gut bacterial isolates paired with longitudinal multiomics data enables mechanistic microbiome research.</title>
        <authorList>
            <person name="Poyet M."/>
            <person name="Groussin M."/>
            <person name="Gibbons S.M."/>
            <person name="Avila-Pacheco J."/>
            <person name="Jiang X."/>
            <person name="Kearney S.M."/>
            <person name="Perrotta A.R."/>
            <person name="Berdy B."/>
            <person name="Zhao S."/>
            <person name="Lieberman T.D."/>
            <person name="Swanson P.K."/>
            <person name="Smith M."/>
            <person name="Roesemann S."/>
            <person name="Alexander J.E."/>
            <person name="Rich S.A."/>
            <person name="Livny J."/>
            <person name="Vlamakis H."/>
            <person name="Clish C."/>
            <person name="Bullock K."/>
            <person name="Deik A."/>
            <person name="Scott J."/>
            <person name="Pierce K.A."/>
            <person name="Xavier R.J."/>
            <person name="Alm E.J."/>
        </authorList>
    </citation>
    <scope>NUCLEOTIDE SEQUENCE</scope>
    <source>
        <strain evidence="2">BIOML-A4</strain>
    </source>
</reference>
<feature type="chain" id="PRO_5026170007" description="Outer membrane protein beta-barrel domain-containing protein" evidence="1">
    <location>
        <begin position="23"/>
        <end position="153"/>
    </location>
</feature>
<proteinExistence type="predicted"/>
<evidence type="ECO:0000256" key="1">
    <source>
        <dbReference type="SAM" id="SignalP"/>
    </source>
</evidence>
<protein>
    <recommendedName>
        <fullName evidence="3">Outer membrane protein beta-barrel domain-containing protein</fullName>
    </recommendedName>
</protein>
<name>A0A6G1ZFJ7_9BACT</name>
<evidence type="ECO:0008006" key="3">
    <source>
        <dbReference type="Google" id="ProtNLM"/>
    </source>
</evidence>
<keyword evidence="1" id="KW-0732">Signal</keyword>
<dbReference type="EMBL" id="WKLP01000019">
    <property type="protein sequence ID" value="MRY12548.1"/>
    <property type="molecule type" value="Genomic_DNA"/>
</dbReference>
<accession>A0A6G1ZFJ7</accession>
<dbReference type="AlphaFoldDB" id="A0A6G1ZFJ7"/>
<evidence type="ECO:0000313" key="2">
    <source>
        <dbReference type="EMBL" id="MRY12548.1"/>
    </source>
</evidence>
<organism evidence="2">
    <name type="scientific">Parabacteroides goldsteinii</name>
    <dbReference type="NCBI Taxonomy" id="328812"/>
    <lineage>
        <taxon>Bacteria</taxon>
        <taxon>Pseudomonadati</taxon>
        <taxon>Bacteroidota</taxon>
        <taxon>Bacteroidia</taxon>
        <taxon>Bacteroidales</taxon>
        <taxon>Tannerellaceae</taxon>
        <taxon>Parabacteroides</taxon>
    </lineage>
</organism>
<dbReference type="RefSeq" id="WP_010801484.1">
    <property type="nucleotide sequence ID" value="NZ_CAJSYT010000018.1"/>
</dbReference>
<sequence>MKRIWLLSVLMILLCATGNAKGIELEPRAGASYSKVWGLHMGALVSFRVSDIFYFQPGALVNTVSGEYNKPGDWNFGMDIPLYASFRMSVDGAMKVRLNAGPFIGLSSPASLGTAVEGGIEYHKYYVGVSWMQNLINENSARLHFSIGYKFAL</sequence>
<comment type="caution">
    <text evidence="2">The sequence shown here is derived from an EMBL/GenBank/DDBJ whole genome shotgun (WGS) entry which is preliminary data.</text>
</comment>